<accession>A0A518C0N6</accession>
<keyword evidence="2" id="KW-1003">Cell membrane</keyword>
<dbReference type="NCBIfam" id="TIGR01195">
    <property type="entry name" value="oadG_fam"/>
    <property type="match status" value="1"/>
</dbReference>
<dbReference type="EMBL" id="CP036280">
    <property type="protein sequence ID" value="QDU72793.1"/>
    <property type="molecule type" value="Genomic_DNA"/>
</dbReference>
<keyword evidence="8" id="KW-1185">Reference proteome</keyword>
<dbReference type="Proteomes" id="UP000320386">
    <property type="component" value="Chromosome"/>
</dbReference>
<keyword evidence="3 6" id="KW-0812">Transmembrane</keyword>
<dbReference type="InterPro" id="IPR005899">
    <property type="entry name" value="Na_pump_deCOase"/>
</dbReference>
<evidence type="ECO:0000256" key="6">
    <source>
        <dbReference type="SAM" id="Phobius"/>
    </source>
</evidence>
<keyword evidence="4 6" id="KW-1133">Transmembrane helix</keyword>
<evidence type="ECO:0000256" key="5">
    <source>
        <dbReference type="ARBA" id="ARBA00023136"/>
    </source>
</evidence>
<gene>
    <name evidence="7" type="primary">oadG</name>
    <name evidence="7" type="ORF">Pan265_26670</name>
</gene>
<dbReference type="RefSeq" id="WP_145446951.1">
    <property type="nucleotide sequence ID" value="NZ_CP036280.1"/>
</dbReference>
<evidence type="ECO:0000256" key="4">
    <source>
        <dbReference type="ARBA" id="ARBA00022989"/>
    </source>
</evidence>
<dbReference type="GO" id="GO:0005886">
    <property type="term" value="C:plasma membrane"/>
    <property type="evidence" value="ECO:0007669"/>
    <property type="project" value="UniProtKB-SubCell"/>
</dbReference>
<feature type="transmembrane region" description="Helical" evidence="6">
    <location>
        <begin position="20"/>
        <end position="42"/>
    </location>
</feature>
<evidence type="ECO:0000256" key="1">
    <source>
        <dbReference type="ARBA" id="ARBA00004236"/>
    </source>
</evidence>
<dbReference type="AlphaFoldDB" id="A0A518C0N6"/>
<evidence type="ECO:0000256" key="2">
    <source>
        <dbReference type="ARBA" id="ARBA00022475"/>
    </source>
</evidence>
<evidence type="ECO:0000256" key="3">
    <source>
        <dbReference type="ARBA" id="ARBA00022692"/>
    </source>
</evidence>
<dbReference type="KEGG" id="mcad:Pan265_26670"/>
<proteinExistence type="predicted"/>
<name>A0A518C0N6_9BACT</name>
<evidence type="ECO:0000313" key="8">
    <source>
        <dbReference type="Proteomes" id="UP000320386"/>
    </source>
</evidence>
<organism evidence="7 8">
    <name type="scientific">Mucisphaera calidilacus</name>
    <dbReference type="NCBI Taxonomy" id="2527982"/>
    <lineage>
        <taxon>Bacteria</taxon>
        <taxon>Pseudomonadati</taxon>
        <taxon>Planctomycetota</taxon>
        <taxon>Phycisphaerae</taxon>
        <taxon>Phycisphaerales</taxon>
        <taxon>Phycisphaeraceae</taxon>
        <taxon>Mucisphaera</taxon>
    </lineage>
</organism>
<reference evidence="7 8" key="1">
    <citation type="submission" date="2019-02" db="EMBL/GenBank/DDBJ databases">
        <title>Deep-cultivation of Planctomycetes and their phenomic and genomic characterization uncovers novel biology.</title>
        <authorList>
            <person name="Wiegand S."/>
            <person name="Jogler M."/>
            <person name="Boedeker C."/>
            <person name="Pinto D."/>
            <person name="Vollmers J."/>
            <person name="Rivas-Marin E."/>
            <person name="Kohn T."/>
            <person name="Peeters S.H."/>
            <person name="Heuer A."/>
            <person name="Rast P."/>
            <person name="Oberbeckmann S."/>
            <person name="Bunk B."/>
            <person name="Jeske O."/>
            <person name="Meyerdierks A."/>
            <person name="Storesund J.E."/>
            <person name="Kallscheuer N."/>
            <person name="Luecker S."/>
            <person name="Lage O.M."/>
            <person name="Pohl T."/>
            <person name="Merkel B.J."/>
            <person name="Hornburger P."/>
            <person name="Mueller R.-W."/>
            <person name="Bruemmer F."/>
            <person name="Labrenz M."/>
            <person name="Spormann A.M."/>
            <person name="Op den Camp H."/>
            <person name="Overmann J."/>
            <person name="Amann R."/>
            <person name="Jetten M.S.M."/>
            <person name="Mascher T."/>
            <person name="Medema M.H."/>
            <person name="Devos D.P."/>
            <person name="Kaster A.-K."/>
            <person name="Ovreas L."/>
            <person name="Rohde M."/>
            <person name="Galperin M.Y."/>
            <person name="Jogler C."/>
        </authorList>
    </citation>
    <scope>NUCLEOTIDE SEQUENCE [LARGE SCALE GENOMIC DNA]</scope>
    <source>
        <strain evidence="7 8">Pan265</strain>
    </source>
</reference>
<dbReference type="Pfam" id="PF04277">
    <property type="entry name" value="OAD_gamma"/>
    <property type="match status" value="1"/>
</dbReference>
<dbReference type="GO" id="GO:0036376">
    <property type="term" value="P:sodium ion export across plasma membrane"/>
    <property type="evidence" value="ECO:0007669"/>
    <property type="project" value="InterPro"/>
</dbReference>
<evidence type="ECO:0000313" key="7">
    <source>
        <dbReference type="EMBL" id="QDU72793.1"/>
    </source>
</evidence>
<dbReference type="GO" id="GO:0015081">
    <property type="term" value="F:sodium ion transmembrane transporter activity"/>
    <property type="evidence" value="ECO:0007669"/>
    <property type="project" value="InterPro"/>
</dbReference>
<keyword evidence="5 6" id="KW-0472">Membrane</keyword>
<sequence length="125" mass="13005">MTAMPLVTAEMSPLTEGVMLTIVGMTVVFGSLIVLLFLVRLIGAALSDREKPVAAPAAAAVSTAPAPASSGGVDDGALIAVLSAAAAAVVGRRVRIQGVRMVTRRDRAWSQQGRRSIMTSHRPQR</sequence>
<comment type="subcellular location">
    <subcellularLocation>
        <location evidence="1">Cell membrane</location>
    </subcellularLocation>
</comment>
<protein>
    <submittedName>
        <fullName evidence="7">Oxaloacetate decarboxylase gamma chain</fullName>
    </submittedName>
</protein>